<dbReference type="EMBL" id="LAFY01000248">
    <property type="protein sequence ID" value="KJY02126.1"/>
    <property type="molecule type" value="Genomic_DNA"/>
</dbReference>
<keyword evidence="2 5" id="KW-0819">tRNA processing</keyword>
<dbReference type="OrthoDB" id="27601at2759"/>
<evidence type="ECO:0000256" key="3">
    <source>
        <dbReference type="ARBA" id="ARBA00022723"/>
    </source>
</evidence>
<name>A0A0F4H0W0_9PEZI</name>
<dbReference type="GO" id="GO:0005737">
    <property type="term" value="C:cytoplasm"/>
    <property type="evidence" value="ECO:0007669"/>
    <property type="project" value="UniProtKB-SubCell"/>
</dbReference>
<feature type="region of interest" description="Disordered" evidence="6">
    <location>
        <begin position="421"/>
        <end position="448"/>
    </location>
</feature>
<dbReference type="Pfam" id="PF01702">
    <property type="entry name" value="TGT"/>
    <property type="match status" value="1"/>
</dbReference>
<accession>A0A0F4H0W0</accession>
<evidence type="ECO:0000259" key="7">
    <source>
        <dbReference type="Pfam" id="PF01702"/>
    </source>
</evidence>
<dbReference type="HAMAP" id="MF_03043">
    <property type="entry name" value="QTRT2"/>
    <property type="match status" value="1"/>
</dbReference>
<dbReference type="GO" id="GO:0008479">
    <property type="term" value="F:tRNA-guanosine(34) queuine transglycosylase activity"/>
    <property type="evidence" value="ECO:0007669"/>
    <property type="project" value="UniProtKB-UniRule"/>
</dbReference>
<feature type="domain" description="tRNA-guanine(15) transglycosylase-like" evidence="7">
    <location>
        <begin position="38"/>
        <end position="417"/>
    </location>
</feature>
<comment type="similarity">
    <text evidence="5">Belongs to the queuine tRNA-ribosyltransferase family. QTRT2 subfamily.</text>
</comment>
<feature type="binding site" evidence="5">
    <location>
        <position position="384"/>
    </location>
    <ligand>
        <name>Zn(2+)</name>
        <dbReference type="ChEBI" id="CHEBI:29105"/>
    </ligand>
</feature>
<evidence type="ECO:0000256" key="2">
    <source>
        <dbReference type="ARBA" id="ARBA00022694"/>
    </source>
</evidence>
<comment type="subcellular location">
    <subcellularLocation>
        <location evidence="5">Cytoplasm</location>
    </subcellularLocation>
</comment>
<dbReference type="Proteomes" id="UP000033647">
    <property type="component" value="Unassembled WGS sequence"/>
</dbReference>
<dbReference type="GO" id="GO:0006400">
    <property type="term" value="P:tRNA modification"/>
    <property type="evidence" value="ECO:0007669"/>
    <property type="project" value="InterPro"/>
</dbReference>
<comment type="cofactor">
    <cofactor evidence="5">
        <name>Zn(2+)</name>
        <dbReference type="ChEBI" id="CHEBI:29105"/>
    </cofactor>
    <text evidence="5">Binds 1 zinc ion per subunit.</text>
</comment>
<evidence type="ECO:0000256" key="4">
    <source>
        <dbReference type="ARBA" id="ARBA00022833"/>
    </source>
</evidence>
<feature type="binding site" evidence="5">
    <location>
        <position position="355"/>
    </location>
    <ligand>
        <name>Zn(2+)</name>
        <dbReference type="ChEBI" id="CHEBI:29105"/>
    </ligand>
</feature>
<dbReference type="AlphaFoldDB" id="A0A0F4H0W0"/>
<feature type="binding site" evidence="5">
    <location>
        <position position="358"/>
    </location>
    <ligand>
        <name>Zn(2+)</name>
        <dbReference type="ChEBI" id="CHEBI:29105"/>
    </ligand>
</feature>
<dbReference type="Gene3D" id="3.20.20.105">
    <property type="entry name" value="Queuine tRNA-ribosyltransferase-like"/>
    <property type="match status" value="1"/>
</dbReference>
<evidence type="ECO:0000256" key="1">
    <source>
        <dbReference type="ARBA" id="ARBA00022490"/>
    </source>
</evidence>
<feature type="binding site" evidence="5">
    <location>
        <position position="353"/>
    </location>
    <ligand>
        <name>Zn(2+)</name>
        <dbReference type="ChEBI" id="CHEBI:29105"/>
    </ligand>
</feature>
<keyword evidence="4 5" id="KW-0862">Zinc</keyword>
<keyword evidence="3 5" id="KW-0479">Metal-binding</keyword>
<sequence>MDHISDNAAETLHQALKMNDNLSDEMFTVVKSAAHSTPRLGRLALPGRQAIDTPHFLANTSRGIVPHITQDTFQRDTTLNGVYVALEDFIERSPKAPVYELPVPAGKSPLRSFTALPQDTLLVLGARRTAPIVSPAANSNTNSSVSICTAVGFQHLSPRDYANASENLAVDIVVALGDIPYGRALGSKRVIKAEDRTIAWLQSHAKLHKTESPQSRSNGASNLFASLLPLPCSKQEALVDCVAGEVSGDVSGLALYSLDTLSDIPGYLSDLPRLDFTAPESPHAVLKHVRAGMDIMVVPFIGAATDAGIALDFTFPATAETPTNGHTGSLATLGVDMWNPTHAVDVSPLRKGCTCYACTNHHRAYVQHLLAAKEMLGWVLLQIHNHHIVDRFFAGVRESIARDTFDQDVLAFGNAYESHLPDKTGQGPRMRGYQFKSKGPGEAKKNKPAFSELKAVADSHPEIMAETGP</sequence>
<organism evidence="8 9">
    <name type="scientific">Zymoseptoria brevis</name>
    <dbReference type="NCBI Taxonomy" id="1047168"/>
    <lineage>
        <taxon>Eukaryota</taxon>
        <taxon>Fungi</taxon>
        <taxon>Dikarya</taxon>
        <taxon>Ascomycota</taxon>
        <taxon>Pezizomycotina</taxon>
        <taxon>Dothideomycetes</taxon>
        <taxon>Dothideomycetidae</taxon>
        <taxon>Mycosphaerellales</taxon>
        <taxon>Mycosphaerellaceae</taxon>
        <taxon>Zymoseptoria</taxon>
    </lineage>
</organism>
<protein>
    <recommendedName>
        <fullName evidence="5">Queuine tRNA-ribosyltransferase accessory subunit 2</fullName>
    </recommendedName>
    <alternativeName>
        <fullName evidence="5">Queuine tRNA-ribosyltransferase domain-containing protein 1</fullName>
    </alternativeName>
</protein>
<gene>
    <name evidence="8" type="ORF">TI39_contig256g00008</name>
</gene>
<keyword evidence="1 5" id="KW-0963">Cytoplasm</keyword>
<dbReference type="NCBIfam" id="TIGR00449">
    <property type="entry name" value="tgt_general"/>
    <property type="match status" value="1"/>
</dbReference>
<evidence type="ECO:0000313" key="9">
    <source>
        <dbReference type="Proteomes" id="UP000033647"/>
    </source>
</evidence>
<dbReference type="SUPFAM" id="SSF51713">
    <property type="entry name" value="tRNA-guanine transglycosylase"/>
    <property type="match status" value="1"/>
</dbReference>
<dbReference type="InterPro" id="IPR036511">
    <property type="entry name" value="TGT-like_sf"/>
</dbReference>
<dbReference type="STRING" id="1047168.A0A0F4H0W0"/>
<comment type="subunit">
    <text evidence="5">Heterodimer of a catalytic subunit and an accessory subunit.</text>
</comment>
<dbReference type="PANTHER" id="PTHR46064:SF1">
    <property type="entry name" value="QUEUINE TRNA-RIBOSYLTRANSFERASE ACCESSORY SUBUNIT 2"/>
    <property type="match status" value="1"/>
</dbReference>
<evidence type="ECO:0000313" key="8">
    <source>
        <dbReference type="EMBL" id="KJY02126.1"/>
    </source>
</evidence>
<dbReference type="InterPro" id="IPR002616">
    <property type="entry name" value="tRNA_ribo_trans-like"/>
</dbReference>
<keyword evidence="9" id="KW-1185">Reference proteome</keyword>
<dbReference type="GO" id="GO:0046872">
    <property type="term" value="F:metal ion binding"/>
    <property type="evidence" value="ECO:0007669"/>
    <property type="project" value="UniProtKB-KW"/>
</dbReference>
<dbReference type="InterPro" id="IPR028592">
    <property type="entry name" value="QTRTD1"/>
</dbReference>
<reference evidence="8 9" key="1">
    <citation type="submission" date="2015-03" db="EMBL/GenBank/DDBJ databases">
        <title>RNA-seq based gene annotation and comparative genomics of four Zymoseptoria species reveal species-specific pathogenicity related genes and transposable element activity.</title>
        <authorList>
            <person name="Grandaubert J."/>
            <person name="Bhattacharyya A."/>
            <person name="Stukenbrock E.H."/>
        </authorList>
    </citation>
    <scope>NUCLEOTIDE SEQUENCE [LARGE SCALE GENOMIC DNA]</scope>
    <source>
        <strain evidence="8 9">Zb18110</strain>
    </source>
</reference>
<comment type="function">
    <text evidence="5">Non-catalytic subunit of the queuine tRNA-ribosyltransferase (TGT) that catalyzes the base-exchange of a guanine (G) residue with queuine (Q) at position 34 (anticodon wobble position) in tRNAs with GU(N) anticodons (tRNA-Asp, -Asn, -His and -Tyr), resulting in the hypermodified nucleoside queuosine (7-(((4,5-cis-dihydroxy-2-cyclopenten-1-yl)amino)methyl)-7-deazaguanosine).</text>
</comment>
<evidence type="ECO:0000256" key="5">
    <source>
        <dbReference type="HAMAP-Rule" id="MF_03043"/>
    </source>
</evidence>
<dbReference type="PANTHER" id="PTHR46064">
    <property type="entry name" value="QUEUINE TRNA-RIBOSYLTRANSFERASE ACCESSORY SUBUNIT 2"/>
    <property type="match status" value="1"/>
</dbReference>
<comment type="caution">
    <text evidence="8">The sequence shown here is derived from an EMBL/GenBank/DDBJ whole genome shotgun (WGS) entry which is preliminary data.</text>
</comment>
<proteinExistence type="inferred from homology"/>
<evidence type="ECO:0000256" key="6">
    <source>
        <dbReference type="SAM" id="MobiDB-lite"/>
    </source>
</evidence>
<dbReference type="InterPro" id="IPR050852">
    <property type="entry name" value="Queuine_tRNA-ribosyltrfase"/>
</dbReference>